<dbReference type="Proteomes" id="UP000002729">
    <property type="component" value="Unassembled WGS sequence"/>
</dbReference>
<dbReference type="InterPro" id="IPR029058">
    <property type="entry name" value="AB_hydrolase_fold"/>
</dbReference>
<dbReference type="OMA" id="HYAEHFG"/>
<dbReference type="GO" id="GO:0006508">
    <property type="term" value="P:proteolysis"/>
    <property type="evidence" value="ECO:0007669"/>
    <property type="project" value="UniProtKB-KW"/>
</dbReference>
<evidence type="ECO:0000313" key="7">
    <source>
        <dbReference type="Proteomes" id="UP000002729"/>
    </source>
</evidence>
<dbReference type="OrthoDB" id="1735038at2759"/>
<organism evidence="7">
    <name type="scientific">Aureococcus anophagefferens</name>
    <name type="common">Harmful bloom alga</name>
    <dbReference type="NCBI Taxonomy" id="44056"/>
    <lineage>
        <taxon>Eukaryota</taxon>
        <taxon>Sar</taxon>
        <taxon>Stramenopiles</taxon>
        <taxon>Ochrophyta</taxon>
        <taxon>Pelagophyceae</taxon>
        <taxon>Pelagomonadales</taxon>
        <taxon>Pelagomonadaceae</taxon>
        <taxon>Aureococcus</taxon>
    </lineage>
</organism>
<feature type="non-terminal residue" evidence="6">
    <location>
        <position position="477"/>
    </location>
</feature>
<dbReference type="Gene3D" id="1.20.120.980">
    <property type="entry name" value="Serine carboxypeptidase S28, SKS domain"/>
    <property type="match status" value="1"/>
</dbReference>
<proteinExistence type="inferred from homology"/>
<dbReference type="EMBL" id="GL833125">
    <property type="protein sequence ID" value="EGB09893.1"/>
    <property type="molecule type" value="Genomic_DNA"/>
</dbReference>
<gene>
    <name evidence="6" type="ORF">AURANDRAFT_10784</name>
</gene>
<dbReference type="KEGG" id="aaf:AURANDRAFT_10784"/>
<comment type="similarity">
    <text evidence="1">Belongs to the peptidase S28 family.</text>
</comment>
<keyword evidence="3" id="KW-0732">Signal</keyword>
<dbReference type="InterPro" id="IPR008758">
    <property type="entry name" value="Peptidase_S28"/>
</dbReference>
<dbReference type="GO" id="GO:0008239">
    <property type="term" value="F:dipeptidyl-peptidase activity"/>
    <property type="evidence" value="ECO:0007669"/>
    <property type="project" value="TreeGrafter"/>
</dbReference>
<dbReference type="ESTHER" id="auran-f0y4x4">
    <property type="family name" value="Prolylcarboxypeptidase"/>
</dbReference>
<feature type="non-terminal residue" evidence="6">
    <location>
        <position position="1"/>
    </location>
</feature>
<sequence length="477" mass="50845">ANSTTHFYHDALLDHFESDVASPTRKWSQRYYVDESFWGGAGFPVFLYIGGEGPQGPMSPRMFIYAQAKEHRALLVTLEHRFYGESLPTANMDDANLRYLASAQALADLARFRVYVSSYSPDAPDAASTPPLELKASPGMDSKWIAFGGSYPGDLAAWFKEKYPFLTAGVVASSAPVFAEYDFAQYSEVVGDALAYPLIGGSPSCADAVRRGVEDLVAALEAGAAPPKALEPCGSIASGVDRAQYYSSIFGNFQGVVQYNLEAGPPYVSDVCDAVDGAPSPIEALAAATSLFSSNGTACLSSDFEKDYVSVLRNATFDGVSADRQWIWQSCNEFGFFQTISPKSPFAAFGAYLNVSTAGRAVCSGGFGVDEYDGPRADAAGLVANAFYGGRTLQGINITAVNGNMDPWHSLGIVNDTDAYHAPSQRTSAGVHVVELDGTAHCRDMYAPGAFAPFVNDTASVVWAHATIAADIARYLS</sequence>
<evidence type="ECO:0000256" key="4">
    <source>
        <dbReference type="ARBA" id="ARBA00022801"/>
    </source>
</evidence>
<keyword evidence="7" id="KW-1185">Reference proteome</keyword>
<evidence type="ECO:0000256" key="1">
    <source>
        <dbReference type="ARBA" id="ARBA00011079"/>
    </source>
</evidence>
<evidence type="ECO:0000256" key="5">
    <source>
        <dbReference type="ARBA" id="ARBA00023180"/>
    </source>
</evidence>
<evidence type="ECO:0000256" key="2">
    <source>
        <dbReference type="ARBA" id="ARBA00022670"/>
    </source>
</evidence>
<dbReference type="InParanoid" id="F0Y4X4"/>
<dbReference type="AlphaFoldDB" id="F0Y4X4"/>
<dbReference type="Gene3D" id="3.40.50.1820">
    <property type="entry name" value="alpha/beta hydrolase"/>
    <property type="match status" value="1"/>
</dbReference>
<keyword evidence="2" id="KW-0645">Protease</keyword>
<evidence type="ECO:0000256" key="3">
    <source>
        <dbReference type="ARBA" id="ARBA00022729"/>
    </source>
</evidence>
<name>F0Y4X4_AURAN</name>
<dbReference type="InterPro" id="IPR042269">
    <property type="entry name" value="Ser_carbopepase_S28_SKS"/>
</dbReference>
<dbReference type="PANTHER" id="PTHR11010:SF38">
    <property type="entry name" value="LYSOSOMAL PRO-X CARBOXYPEPTIDASE"/>
    <property type="match status" value="1"/>
</dbReference>
<keyword evidence="5" id="KW-0325">Glycoprotein</keyword>
<dbReference type="SUPFAM" id="SSF53474">
    <property type="entry name" value="alpha/beta-Hydrolases"/>
    <property type="match status" value="1"/>
</dbReference>
<keyword evidence="4" id="KW-0378">Hydrolase</keyword>
<dbReference type="PANTHER" id="PTHR11010">
    <property type="entry name" value="PROTEASE S28 PRO-X CARBOXYPEPTIDASE-RELATED"/>
    <property type="match status" value="1"/>
</dbReference>
<dbReference type="GeneID" id="20218025"/>
<dbReference type="GO" id="GO:0070008">
    <property type="term" value="F:serine-type exopeptidase activity"/>
    <property type="evidence" value="ECO:0007669"/>
    <property type="project" value="InterPro"/>
</dbReference>
<evidence type="ECO:0000313" key="6">
    <source>
        <dbReference type="EMBL" id="EGB09893.1"/>
    </source>
</evidence>
<dbReference type="MEROPS" id="S28.003"/>
<reference evidence="6 7" key="1">
    <citation type="journal article" date="2011" name="Proc. Natl. Acad. Sci. U.S.A.">
        <title>Niche of harmful alga Aureococcus anophagefferens revealed through ecogenomics.</title>
        <authorList>
            <person name="Gobler C.J."/>
            <person name="Berry D.L."/>
            <person name="Dyhrman S.T."/>
            <person name="Wilhelm S.W."/>
            <person name="Salamov A."/>
            <person name="Lobanov A.V."/>
            <person name="Zhang Y."/>
            <person name="Collier J.L."/>
            <person name="Wurch L.L."/>
            <person name="Kustka A.B."/>
            <person name="Dill B.D."/>
            <person name="Shah M."/>
            <person name="VerBerkmoes N.C."/>
            <person name="Kuo A."/>
            <person name="Terry A."/>
            <person name="Pangilinan J."/>
            <person name="Lindquist E.A."/>
            <person name="Lucas S."/>
            <person name="Paulsen I.T."/>
            <person name="Hattenrath-Lehmann T.K."/>
            <person name="Talmage S.C."/>
            <person name="Walker E.A."/>
            <person name="Koch F."/>
            <person name="Burson A.M."/>
            <person name="Marcoval M.A."/>
            <person name="Tang Y.Z."/>
            <person name="Lecleir G.R."/>
            <person name="Coyne K.J."/>
            <person name="Berg G.M."/>
            <person name="Bertrand E.M."/>
            <person name="Saito M.A."/>
            <person name="Gladyshev V.N."/>
            <person name="Grigoriev I.V."/>
        </authorList>
    </citation>
    <scope>NUCLEOTIDE SEQUENCE [LARGE SCALE GENOMIC DNA]</scope>
    <source>
        <strain evidence="7">CCMP 1984</strain>
    </source>
</reference>
<dbReference type="RefSeq" id="XP_009035919.1">
    <property type="nucleotide sequence ID" value="XM_009037671.1"/>
</dbReference>
<dbReference type="Pfam" id="PF05577">
    <property type="entry name" value="Peptidase_S28"/>
    <property type="match status" value="1"/>
</dbReference>
<accession>F0Y4X4</accession>
<protein>
    <submittedName>
        <fullName evidence="6">Uncharacterized protein</fullName>
    </submittedName>
</protein>
<dbReference type="eggNOG" id="KOG2182">
    <property type="taxonomic scope" value="Eukaryota"/>
</dbReference>